<organism evidence="2 3">
    <name type="scientific">Canavalia gladiata</name>
    <name type="common">Sword bean</name>
    <name type="synonym">Dolichos gladiatus</name>
    <dbReference type="NCBI Taxonomy" id="3824"/>
    <lineage>
        <taxon>Eukaryota</taxon>
        <taxon>Viridiplantae</taxon>
        <taxon>Streptophyta</taxon>
        <taxon>Embryophyta</taxon>
        <taxon>Tracheophyta</taxon>
        <taxon>Spermatophyta</taxon>
        <taxon>Magnoliopsida</taxon>
        <taxon>eudicotyledons</taxon>
        <taxon>Gunneridae</taxon>
        <taxon>Pentapetalae</taxon>
        <taxon>rosids</taxon>
        <taxon>fabids</taxon>
        <taxon>Fabales</taxon>
        <taxon>Fabaceae</taxon>
        <taxon>Papilionoideae</taxon>
        <taxon>50 kb inversion clade</taxon>
        <taxon>NPAAA clade</taxon>
        <taxon>indigoferoid/millettioid clade</taxon>
        <taxon>Phaseoleae</taxon>
        <taxon>Canavalia</taxon>
    </lineage>
</organism>
<evidence type="ECO:0000313" key="2">
    <source>
        <dbReference type="EMBL" id="KAK7312602.1"/>
    </source>
</evidence>
<dbReference type="AlphaFoldDB" id="A0AAN9PWB2"/>
<dbReference type="Proteomes" id="UP001367508">
    <property type="component" value="Unassembled WGS sequence"/>
</dbReference>
<evidence type="ECO:0000256" key="1">
    <source>
        <dbReference type="SAM" id="Phobius"/>
    </source>
</evidence>
<protein>
    <submittedName>
        <fullName evidence="2">Uncharacterized protein</fullName>
    </submittedName>
</protein>
<sequence>MIRGRGDGNGKRHKARKGICLGSDPTELRCELCYHMHGRNKRQDKILNKWGHWVDLDCEGVYSLAVLSVLVNFSMKIEVGGGISQHKKQKMLYQLVYASIALVLFLMDMIIAQKQIGFSKAA</sequence>
<keyword evidence="3" id="KW-1185">Reference proteome</keyword>
<gene>
    <name evidence="2" type="ORF">VNO77_36577</name>
</gene>
<dbReference type="EMBL" id="JAYMYQ010000009">
    <property type="protein sequence ID" value="KAK7312602.1"/>
    <property type="molecule type" value="Genomic_DNA"/>
</dbReference>
<evidence type="ECO:0000313" key="3">
    <source>
        <dbReference type="Proteomes" id="UP001367508"/>
    </source>
</evidence>
<keyword evidence="1" id="KW-1133">Transmembrane helix</keyword>
<reference evidence="2 3" key="1">
    <citation type="submission" date="2024-01" db="EMBL/GenBank/DDBJ databases">
        <title>The genomes of 5 underutilized Papilionoideae crops provide insights into root nodulation and disease resistanc.</title>
        <authorList>
            <person name="Jiang F."/>
        </authorList>
    </citation>
    <scope>NUCLEOTIDE SEQUENCE [LARGE SCALE GENOMIC DNA]</scope>
    <source>
        <strain evidence="2">LVBAO_FW01</strain>
        <tissue evidence="2">Leaves</tissue>
    </source>
</reference>
<accession>A0AAN9PWB2</accession>
<name>A0AAN9PWB2_CANGL</name>
<keyword evidence="1" id="KW-0812">Transmembrane</keyword>
<feature type="transmembrane region" description="Helical" evidence="1">
    <location>
        <begin position="91"/>
        <end position="112"/>
    </location>
</feature>
<comment type="caution">
    <text evidence="2">The sequence shown here is derived from an EMBL/GenBank/DDBJ whole genome shotgun (WGS) entry which is preliminary data.</text>
</comment>
<proteinExistence type="predicted"/>
<keyword evidence="1" id="KW-0472">Membrane</keyword>